<feature type="domain" description="Response regulatory" evidence="10">
    <location>
        <begin position="3"/>
        <end position="119"/>
    </location>
</feature>
<dbReference type="Pfam" id="PF00072">
    <property type="entry name" value="Response_reg"/>
    <property type="match status" value="1"/>
</dbReference>
<dbReference type="SUPFAM" id="SSF52172">
    <property type="entry name" value="CheY-like"/>
    <property type="match status" value="1"/>
</dbReference>
<keyword evidence="3 9" id="KW-0597">Phosphoprotein</keyword>
<evidence type="ECO:0000256" key="5">
    <source>
        <dbReference type="ARBA" id="ARBA00023015"/>
    </source>
</evidence>
<comment type="subcellular location">
    <subcellularLocation>
        <location evidence="1">Cytoplasm</location>
    </subcellularLocation>
</comment>
<proteinExistence type="predicted"/>
<dbReference type="GO" id="GO:0005737">
    <property type="term" value="C:cytoplasm"/>
    <property type="evidence" value="ECO:0007669"/>
    <property type="project" value="UniProtKB-SubCell"/>
</dbReference>
<dbReference type="PROSITE" id="PS50110">
    <property type="entry name" value="RESPONSE_REGULATORY"/>
    <property type="match status" value="1"/>
</dbReference>
<evidence type="ECO:0000256" key="1">
    <source>
        <dbReference type="ARBA" id="ARBA00004496"/>
    </source>
</evidence>
<dbReference type="Pfam" id="PF20714">
    <property type="entry name" value="HTH_64"/>
    <property type="match status" value="1"/>
</dbReference>
<evidence type="ECO:0000313" key="12">
    <source>
        <dbReference type="Proteomes" id="UP001145050"/>
    </source>
</evidence>
<evidence type="ECO:0000259" key="10">
    <source>
        <dbReference type="PROSITE" id="PS50110"/>
    </source>
</evidence>
<dbReference type="PANTHER" id="PTHR45526:SF6">
    <property type="entry name" value="TRANSCRIPTIONAL REGULATORY PROTEIN CITT"/>
    <property type="match status" value="1"/>
</dbReference>
<keyword evidence="5" id="KW-0805">Transcription regulation</keyword>
<keyword evidence="7" id="KW-0010">Activator</keyword>
<dbReference type="GO" id="GO:0000156">
    <property type="term" value="F:phosphorelay response regulator activity"/>
    <property type="evidence" value="ECO:0007669"/>
    <property type="project" value="TreeGrafter"/>
</dbReference>
<dbReference type="SMART" id="SM00448">
    <property type="entry name" value="REC"/>
    <property type="match status" value="1"/>
</dbReference>
<dbReference type="RefSeq" id="WP_272434977.1">
    <property type="nucleotide sequence ID" value="NZ_JAMQKB010000001.1"/>
</dbReference>
<reference evidence="11" key="1">
    <citation type="submission" date="2022-06" db="EMBL/GenBank/DDBJ databases">
        <title>Aquibacillus sp. a new bacterium isolated from soil saline samples.</title>
        <authorList>
            <person name="Galisteo C."/>
            <person name="De La Haba R."/>
            <person name="Sanchez-Porro C."/>
            <person name="Ventosa A."/>
        </authorList>
    </citation>
    <scope>NUCLEOTIDE SEQUENCE</scope>
    <source>
        <strain evidence="11">3ASR75-11</strain>
    </source>
</reference>
<evidence type="ECO:0000256" key="6">
    <source>
        <dbReference type="ARBA" id="ARBA00023125"/>
    </source>
</evidence>
<dbReference type="GO" id="GO:0003700">
    <property type="term" value="F:DNA-binding transcription factor activity"/>
    <property type="evidence" value="ECO:0007669"/>
    <property type="project" value="InterPro"/>
</dbReference>
<dbReference type="PANTHER" id="PTHR45526">
    <property type="entry name" value="TRANSCRIPTIONAL REGULATORY PROTEIN DPIA"/>
    <property type="match status" value="1"/>
</dbReference>
<sequence>MIHILIIEDYFRVAGIHEKFLAKMSGVKVVGKALTGKEAIQFMKDREVDLVLLDIFMPDILGTTLIEDIRKINPNVDIIMISAATEKHLVEETIRHGVFDYIIKPVEMKRFIATIEKYKRTKKVLDVMEDVDQSFLDDYFGHTGSNASSVVKQTPKGIDPLTLKKVKGIMYEVDAGITAEEMGTKIGASRTTARRYLEYLISIGEGTAELEYGIVGRPERKYRMTNKTF</sequence>
<dbReference type="Gene3D" id="3.40.50.2300">
    <property type="match status" value="1"/>
</dbReference>
<organism evidence="11 12">
    <name type="scientific">Terrihalobacillus insolitus</name>
    <dbReference type="NCBI Taxonomy" id="2950438"/>
    <lineage>
        <taxon>Bacteria</taxon>
        <taxon>Bacillati</taxon>
        <taxon>Bacillota</taxon>
        <taxon>Bacilli</taxon>
        <taxon>Bacillales</taxon>
        <taxon>Bacillaceae</taxon>
        <taxon>Terrihalobacillus</taxon>
    </lineage>
</organism>
<feature type="modified residue" description="4-aspartylphosphate" evidence="9">
    <location>
        <position position="54"/>
    </location>
</feature>
<evidence type="ECO:0000256" key="7">
    <source>
        <dbReference type="ARBA" id="ARBA00023159"/>
    </source>
</evidence>
<dbReference type="InterPro" id="IPR024187">
    <property type="entry name" value="Sig_transdc_resp-reg_cit/mal"/>
</dbReference>
<keyword evidence="4" id="KW-0902">Two-component regulatory system</keyword>
<dbReference type="InterPro" id="IPR048714">
    <property type="entry name" value="DpiA-like_HTH"/>
</dbReference>
<evidence type="ECO:0000256" key="8">
    <source>
        <dbReference type="ARBA" id="ARBA00023163"/>
    </source>
</evidence>
<keyword evidence="12" id="KW-1185">Reference proteome</keyword>
<comment type="caution">
    <text evidence="11">The sequence shown here is derived from an EMBL/GenBank/DDBJ whole genome shotgun (WGS) entry which is preliminary data.</text>
</comment>
<keyword evidence="2" id="KW-0963">Cytoplasm</keyword>
<protein>
    <submittedName>
        <fullName evidence="11">Response regulator</fullName>
    </submittedName>
</protein>
<dbReference type="AlphaFoldDB" id="A0A9X3WP16"/>
<dbReference type="InterPro" id="IPR011006">
    <property type="entry name" value="CheY-like_superfamily"/>
</dbReference>
<dbReference type="EMBL" id="JAMQKB010000001">
    <property type="protein sequence ID" value="MDC3423302.1"/>
    <property type="molecule type" value="Genomic_DNA"/>
</dbReference>
<dbReference type="PIRSF" id="PIRSF006171">
    <property type="entry name" value="RR_citrat_malat"/>
    <property type="match status" value="1"/>
</dbReference>
<dbReference type="InterPro" id="IPR001789">
    <property type="entry name" value="Sig_transdc_resp-reg_receiver"/>
</dbReference>
<dbReference type="InterPro" id="IPR051271">
    <property type="entry name" value="2C-system_Tx_regulators"/>
</dbReference>
<accession>A0A9X3WP16</accession>
<keyword evidence="6" id="KW-0238">DNA-binding</keyword>
<evidence type="ECO:0000256" key="2">
    <source>
        <dbReference type="ARBA" id="ARBA00022490"/>
    </source>
</evidence>
<evidence type="ECO:0000256" key="9">
    <source>
        <dbReference type="PROSITE-ProRule" id="PRU00169"/>
    </source>
</evidence>
<evidence type="ECO:0000256" key="3">
    <source>
        <dbReference type="ARBA" id="ARBA00022553"/>
    </source>
</evidence>
<evidence type="ECO:0000256" key="4">
    <source>
        <dbReference type="ARBA" id="ARBA00023012"/>
    </source>
</evidence>
<keyword evidence="8" id="KW-0804">Transcription</keyword>
<dbReference type="Proteomes" id="UP001145050">
    <property type="component" value="Unassembled WGS sequence"/>
</dbReference>
<name>A0A9X3WP16_9BACI</name>
<evidence type="ECO:0000313" key="11">
    <source>
        <dbReference type="EMBL" id="MDC3423302.1"/>
    </source>
</evidence>
<dbReference type="GO" id="GO:0003677">
    <property type="term" value="F:DNA binding"/>
    <property type="evidence" value="ECO:0007669"/>
    <property type="project" value="UniProtKB-KW"/>
</dbReference>
<gene>
    <name evidence="11" type="ORF">NC797_02120</name>
</gene>